<reference evidence="10 11" key="2">
    <citation type="submission" date="2023-06" db="EMBL/GenBank/DDBJ databases">
        <authorList>
            <person name="Zeman M."/>
            <person name="Kubasova T."/>
            <person name="Jahodarova E."/>
            <person name="Nykrynova M."/>
            <person name="Rychlik I."/>
        </authorList>
    </citation>
    <scope>NUCLEOTIDE SEQUENCE [LARGE SCALE GENOMIC DNA]</scope>
    <source>
        <strain evidence="10 11">154_Feed</strain>
    </source>
</reference>
<evidence type="ECO:0000313" key="10">
    <source>
        <dbReference type="EMBL" id="MDM8275527.1"/>
    </source>
</evidence>
<reference evidence="11" key="1">
    <citation type="submission" date="2023-06" db="EMBL/GenBank/DDBJ databases">
        <title>Identification and characterization of horizontal gene transfer across gut microbiota members of farm animals based on homology search.</title>
        <authorList>
            <person name="Zeman M."/>
            <person name="Kubasova T."/>
            <person name="Jahodarova E."/>
            <person name="Nykrynova M."/>
            <person name="Rychlik I."/>
        </authorList>
    </citation>
    <scope>NUCLEOTIDE SEQUENCE [LARGE SCALE GENOMIC DNA]</scope>
    <source>
        <strain evidence="11">154_Feed</strain>
    </source>
</reference>
<feature type="transmembrane region" description="Helical" evidence="7">
    <location>
        <begin position="198"/>
        <end position="213"/>
    </location>
</feature>
<evidence type="ECO:0000256" key="5">
    <source>
        <dbReference type="ARBA" id="ARBA00023136"/>
    </source>
</evidence>
<dbReference type="RefSeq" id="WP_204672102.1">
    <property type="nucleotide sequence ID" value="NZ_JACJKQ010000002.1"/>
</dbReference>
<gene>
    <name evidence="10" type="ORF">QUW28_08505</name>
</gene>
<keyword evidence="2" id="KW-1003">Cell membrane</keyword>
<feature type="transmembrane region" description="Helical" evidence="7">
    <location>
        <begin position="330"/>
        <end position="349"/>
    </location>
</feature>
<feature type="transmembrane region" description="Helical" evidence="7">
    <location>
        <begin position="258"/>
        <end position="280"/>
    </location>
</feature>
<keyword evidence="3 7" id="KW-0812">Transmembrane</keyword>
<accession>A0ABT7VAJ8</accession>
<feature type="domain" description="Threonine/Serine exporter ThrE" evidence="9">
    <location>
        <begin position="335"/>
        <end position="461"/>
    </location>
</feature>
<dbReference type="Pfam" id="PF12821">
    <property type="entry name" value="ThrE_2"/>
    <property type="match status" value="1"/>
</dbReference>
<proteinExistence type="inferred from homology"/>
<feature type="transmembrane region" description="Helical" evidence="7">
    <location>
        <begin position="356"/>
        <end position="377"/>
    </location>
</feature>
<evidence type="ECO:0000256" key="7">
    <source>
        <dbReference type="SAM" id="Phobius"/>
    </source>
</evidence>
<feature type="transmembrane region" description="Helical" evidence="7">
    <location>
        <begin position="408"/>
        <end position="430"/>
    </location>
</feature>
<evidence type="ECO:0000256" key="3">
    <source>
        <dbReference type="ARBA" id="ARBA00022692"/>
    </source>
</evidence>
<comment type="similarity">
    <text evidence="6">Belongs to the ThrE exporter (TC 2.A.79) family.</text>
</comment>
<dbReference type="InterPro" id="IPR050539">
    <property type="entry name" value="ThrE_Dicarb/AminoAcid_Exp"/>
</dbReference>
<organism evidence="10 11">
    <name type="scientific">Enorma phocaeensis</name>
    <dbReference type="NCBI Taxonomy" id="1871019"/>
    <lineage>
        <taxon>Bacteria</taxon>
        <taxon>Bacillati</taxon>
        <taxon>Actinomycetota</taxon>
        <taxon>Coriobacteriia</taxon>
        <taxon>Coriobacteriales</taxon>
        <taxon>Coriobacteriaceae</taxon>
        <taxon>Enorma</taxon>
    </lineage>
</organism>
<evidence type="ECO:0000313" key="11">
    <source>
        <dbReference type="Proteomes" id="UP001529421"/>
    </source>
</evidence>
<dbReference type="InterPro" id="IPR024528">
    <property type="entry name" value="ThrE_2"/>
</dbReference>
<evidence type="ECO:0000259" key="8">
    <source>
        <dbReference type="Pfam" id="PF06738"/>
    </source>
</evidence>
<feature type="transmembrane region" description="Helical" evidence="7">
    <location>
        <begin position="225"/>
        <end position="246"/>
    </location>
</feature>
<feature type="transmembrane region" description="Helical" evidence="7">
    <location>
        <begin position="442"/>
        <end position="460"/>
    </location>
</feature>
<keyword evidence="4 7" id="KW-1133">Transmembrane helix</keyword>
<comment type="caution">
    <text evidence="10">The sequence shown here is derived from an EMBL/GenBank/DDBJ whole genome shotgun (WGS) entry which is preliminary data.</text>
</comment>
<evidence type="ECO:0000256" key="4">
    <source>
        <dbReference type="ARBA" id="ARBA00022989"/>
    </source>
</evidence>
<comment type="subcellular location">
    <subcellularLocation>
        <location evidence="1">Cell membrane</location>
        <topology evidence="1">Multi-pass membrane protein</topology>
    </subcellularLocation>
</comment>
<evidence type="ECO:0000256" key="2">
    <source>
        <dbReference type="ARBA" id="ARBA00022475"/>
    </source>
</evidence>
<protein>
    <submittedName>
        <fullName evidence="10">Threonine/serine exporter family protein</fullName>
    </submittedName>
</protein>
<evidence type="ECO:0000259" key="9">
    <source>
        <dbReference type="Pfam" id="PF12821"/>
    </source>
</evidence>
<keyword evidence="11" id="KW-1185">Reference proteome</keyword>
<dbReference type="EMBL" id="JAUDDZ010000012">
    <property type="protein sequence ID" value="MDM8275527.1"/>
    <property type="molecule type" value="Genomic_DNA"/>
</dbReference>
<dbReference type="Proteomes" id="UP001529421">
    <property type="component" value="Unassembled WGS sequence"/>
</dbReference>
<feature type="transmembrane region" description="Helical" evidence="7">
    <location>
        <begin position="292"/>
        <end position="310"/>
    </location>
</feature>
<evidence type="ECO:0000256" key="6">
    <source>
        <dbReference type="ARBA" id="ARBA00034125"/>
    </source>
</evidence>
<feature type="transmembrane region" description="Helical" evidence="7">
    <location>
        <begin position="383"/>
        <end position="401"/>
    </location>
</feature>
<dbReference type="PANTHER" id="PTHR34390:SF2">
    <property type="entry name" value="SUCCINATE TRANSPORTER SUBUNIT YJJP-RELATED"/>
    <property type="match status" value="1"/>
</dbReference>
<feature type="domain" description="Threonine/serine exporter-like N-terminal" evidence="8">
    <location>
        <begin position="68"/>
        <end position="312"/>
    </location>
</feature>
<sequence length="472" mass="50641">MSSHDDHSTSRLPHTAAGIHEALSMARPHRARHTHVPHHSHMPVKWHEVLDRADLPASQAGLADKSSVICRAGLLLLGGGASTWRVREAMNTVARVLGVTCSVDVSLTSIECTCYDDSGSFSEIVNLPTTGVNTERIWYMEKFVREVRVLGHELTVGQLHGLLDKVEHERGHYAPWQVALAAAAACAAFVFLLGGGPIEMGCAFVGAGLGNLVRRLMIDRHLTHFACIGAGVATACLVYLGSLWLLSLAVPGAMEHEAGYIGAMLFVIPGFPLITSGLDIAKLDLRAGIERMVYACSVIVVATLVAWLVASVVQLRPDDFTPLGLDPAMLLALRALASFIGVFGFSMLFNSPFNMAATAGVVGAIANTARLTLVDAVAMPPEAAAFLGALMAGLLASLAGMRTGFPRISITVPSIVIMVPGLYMYRAVYYMGAFETLDAMEWIVRAVMIVLFLPMGLALARMLTDREWRHCS</sequence>
<dbReference type="InterPro" id="IPR010619">
    <property type="entry name" value="ThrE-like_N"/>
</dbReference>
<dbReference type="Pfam" id="PF06738">
    <property type="entry name" value="ThrE"/>
    <property type="match status" value="1"/>
</dbReference>
<name>A0ABT7VAJ8_9ACTN</name>
<dbReference type="PANTHER" id="PTHR34390">
    <property type="entry name" value="UPF0442 PROTEIN YJJB-RELATED"/>
    <property type="match status" value="1"/>
</dbReference>
<keyword evidence="5 7" id="KW-0472">Membrane</keyword>
<evidence type="ECO:0000256" key="1">
    <source>
        <dbReference type="ARBA" id="ARBA00004651"/>
    </source>
</evidence>